<accession>A0ABV8ZRB5</accession>
<sequence>MIRQILLVSLVSIFSGCSDPVVVASASRDTHAYAAVYDESDKPAFTTQAGTSCRVGKTSFGKVDAYTEVVCGNKKGWVLEAENLKPSTLVGG</sequence>
<comment type="caution">
    <text evidence="1">The sequence shown here is derived from an EMBL/GenBank/DDBJ whole genome shotgun (WGS) entry which is preliminary data.</text>
</comment>
<reference evidence="2" key="1">
    <citation type="journal article" date="2019" name="Int. J. Syst. Evol. Microbiol.">
        <title>The Global Catalogue of Microorganisms (GCM) 10K type strain sequencing project: providing services to taxonomists for standard genome sequencing and annotation.</title>
        <authorList>
            <consortium name="The Broad Institute Genomics Platform"/>
            <consortium name="The Broad Institute Genome Sequencing Center for Infectious Disease"/>
            <person name="Wu L."/>
            <person name="Ma J."/>
        </authorList>
    </citation>
    <scope>NUCLEOTIDE SEQUENCE [LARGE SCALE GENOMIC DNA]</scope>
    <source>
        <strain evidence="2">CGMCC 4.7608</strain>
    </source>
</reference>
<name>A0ABV8ZRB5_9NEIS</name>
<dbReference type="PROSITE" id="PS51257">
    <property type="entry name" value="PROKAR_LIPOPROTEIN"/>
    <property type="match status" value="1"/>
</dbReference>
<organism evidence="1 2">
    <name type="scientific">Chromobacterium aquaticum</name>
    <dbReference type="NCBI Taxonomy" id="467180"/>
    <lineage>
        <taxon>Bacteria</taxon>
        <taxon>Pseudomonadati</taxon>
        <taxon>Pseudomonadota</taxon>
        <taxon>Betaproteobacteria</taxon>
        <taxon>Neisseriales</taxon>
        <taxon>Chromobacteriaceae</taxon>
        <taxon>Chromobacterium</taxon>
    </lineage>
</organism>
<evidence type="ECO:0000313" key="2">
    <source>
        <dbReference type="Proteomes" id="UP001595999"/>
    </source>
</evidence>
<dbReference type="EMBL" id="JBHSEK010000004">
    <property type="protein sequence ID" value="MFC4489722.1"/>
    <property type="molecule type" value="Genomic_DNA"/>
</dbReference>
<keyword evidence="2" id="KW-1185">Reference proteome</keyword>
<gene>
    <name evidence="1" type="ORF">ACFO0R_08805</name>
</gene>
<dbReference type="Proteomes" id="UP001595999">
    <property type="component" value="Unassembled WGS sequence"/>
</dbReference>
<protein>
    <recommendedName>
        <fullName evidence="3">Lipoprotein</fullName>
    </recommendedName>
</protein>
<evidence type="ECO:0008006" key="3">
    <source>
        <dbReference type="Google" id="ProtNLM"/>
    </source>
</evidence>
<proteinExistence type="predicted"/>
<dbReference type="RefSeq" id="WP_231464858.1">
    <property type="nucleotide sequence ID" value="NZ_JAJOHW010000152.1"/>
</dbReference>
<evidence type="ECO:0000313" key="1">
    <source>
        <dbReference type="EMBL" id="MFC4489722.1"/>
    </source>
</evidence>